<feature type="compositionally biased region" description="Basic residues" evidence="6">
    <location>
        <begin position="208"/>
        <end position="217"/>
    </location>
</feature>
<sequence>MEHGQQQRQQHHDPRGPPAHCIYGEIDSEILGYFKNVEETLDNPSFETSEELRSFVDAVYEEVEGNELILVTDPSCSIIVEKLLKISDGFQLRVFADRIAGRSVELFSHQWGSHVCQTLLTLSSDVVTKEVNENGPEDTKMTEKEKGEGEEEELRSMEQLVLNMCQDIKPELGALISQQYASHVIRVLLCVLAGKRIDEEGGKDGGRFRSKNSRKFRQSHDPNSLGKRSNRDASPPKVPNSFTAMLRELISEFANKSSDTEMRVFAVSKVASPVLQLLLEMEQNFNDKEGERIIETLLDRILWDVATGKDTDDSIVSQRTSWFETMIRDQGGSRLLQVILKVAPPTVYEKLYEKHLKGKLPKYSQHPLANFVVQTLISTVRTKDQFKAMSEELGGFQALLKSNKHGVIRSVVEASVKKNSQQTKVIKWLREAFGIETEEDQKLFVICLMRMTRIENVRDLSDKEKSDTRAFHLQGSLILQDIMKMTEGHNKYVVTSFLSQKPDTTLTWCFSPQASRAFESMLSSDQVGGKVKKKIIKNLQGHFVSISKDKFGSHIIDRIWAVADINVKEQIASELLKRERELTDHPMGKCVLWTCRIELYKRRHDDWVEREKGLEKKKELFKDILGEDAIKKPSKKKRKH</sequence>
<reference evidence="7 8" key="1">
    <citation type="submission" date="2020-12" db="EMBL/GenBank/DDBJ databases">
        <title>Metabolic potential, ecology and presence of endohyphal bacteria is reflected in genomic diversity of Mucoromycotina.</title>
        <authorList>
            <person name="Muszewska A."/>
            <person name="Okrasinska A."/>
            <person name="Steczkiewicz K."/>
            <person name="Drgas O."/>
            <person name="Orlowska M."/>
            <person name="Perlinska-Lenart U."/>
            <person name="Aleksandrzak-Piekarczyk T."/>
            <person name="Szatraj K."/>
            <person name="Zielenkiewicz U."/>
            <person name="Pilsyk S."/>
            <person name="Malc E."/>
            <person name="Mieczkowski P."/>
            <person name="Kruszewska J.S."/>
            <person name="Biernat P."/>
            <person name="Pawlowska J."/>
        </authorList>
    </citation>
    <scope>NUCLEOTIDE SEQUENCE [LARGE SCALE GENOMIC DNA]</scope>
    <source>
        <strain evidence="7 8">CBS 142.35</strain>
    </source>
</reference>
<comment type="caution">
    <text evidence="7">The sequence shown here is derived from an EMBL/GenBank/DDBJ whole genome shotgun (WGS) entry which is preliminary data.</text>
</comment>
<dbReference type="InterPro" id="IPR001313">
    <property type="entry name" value="Pumilio_RNA-bd_rpt"/>
</dbReference>
<dbReference type="PROSITE" id="PS50302">
    <property type="entry name" value="PUM"/>
    <property type="match status" value="1"/>
</dbReference>
<feature type="region of interest" description="Disordered" evidence="6">
    <location>
        <begin position="132"/>
        <end position="153"/>
    </location>
</feature>
<accession>A0A8H7VC28</accession>
<name>A0A8H7VC28_9FUNG</name>
<feature type="region of interest" description="Disordered" evidence="6">
    <location>
        <begin position="201"/>
        <end position="238"/>
    </location>
</feature>
<dbReference type="EMBL" id="JAEPRB010000563">
    <property type="protein sequence ID" value="KAG2214925.1"/>
    <property type="molecule type" value="Genomic_DNA"/>
</dbReference>
<feature type="repeat" description="Pumilio" evidence="5">
    <location>
        <begin position="538"/>
        <end position="573"/>
    </location>
</feature>
<evidence type="ECO:0000256" key="2">
    <source>
        <dbReference type="ARBA" id="ARBA00022737"/>
    </source>
</evidence>
<evidence type="ECO:0000313" key="8">
    <source>
        <dbReference type="Proteomes" id="UP000646827"/>
    </source>
</evidence>
<dbReference type="GO" id="GO:0030688">
    <property type="term" value="C:preribosome, small subunit precursor"/>
    <property type="evidence" value="ECO:0007669"/>
    <property type="project" value="TreeGrafter"/>
</dbReference>
<dbReference type="SUPFAM" id="SSF48371">
    <property type="entry name" value="ARM repeat"/>
    <property type="match status" value="2"/>
</dbReference>
<proteinExistence type="predicted"/>
<dbReference type="PANTHER" id="PTHR13102">
    <property type="entry name" value="NUCLEOLAR PROTEIN 9"/>
    <property type="match status" value="1"/>
</dbReference>
<dbReference type="GO" id="GO:0000447">
    <property type="term" value="P:endonucleolytic cleavage in ITS1 to separate SSU-rRNA from 5.8S rRNA and LSU-rRNA from tricistronic rRNA transcript (SSU-rRNA, 5.8S rRNA, LSU-rRNA)"/>
    <property type="evidence" value="ECO:0007669"/>
    <property type="project" value="TreeGrafter"/>
</dbReference>
<dbReference type="PANTHER" id="PTHR13102:SF0">
    <property type="entry name" value="NUCLEOLAR PROTEIN 9"/>
    <property type="match status" value="1"/>
</dbReference>
<dbReference type="SMART" id="SM00025">
    <property type="entry name" value="Pumilio"/>
    <property type="match status" value="6"/>
</dbReference>
<protein>
    <recommendedName>
        <fullName evidence="1">Nucleolar protein 9</fullName>
    </recommendedName>
    <alternativeName>
        <fullName evidence="3 4">Pumilio domain-containing protein NOP9</fullName>
    </alternativeName>
</protein>
<dbReference type="Gene3D" id="1.25.10.10">
    <property type="entry name" value="Leucine-rich Repeat Variant"/>
    <property type="match status" value="2"/>
</dbReference>
<dbReference type="GO" id="GO:0000472">
    <property type="term" value="P:endonucleolytic cleavage to generate mature 5'-end of SSU-rRNA from (SSU-rRNA, 5.8S rRNA, LSU-rRNA)"/>
    <property type="evidence" value="ECO:0007669"/>
    <property type="project" value="TreeGrafter"/>
</dbReference>
<feature type="compositionally biased region" description="Basic and acidic residues" evidence="6">
    <location>
        <begin position="132"/>
        <end position="147"/>
    </location>
</feature>
<dbReference type="InterPro" id="IPR016024">
    <property type="entry name" value="ARM-type_fold"/>
</dbReference>
<evidence type="ECO:0000256" key="1">
    <source>
        <dbReference type="ARBA" id="ARBA00016427"/>
    </source>
</evidence>
<dbReference type="InterPro" id="IPR011989">
    <property type="entry name" value="ARM-like"/>
</dbReference>
<evidence type="ECO:0000313" key="7">
    <source>
        <dbReference type="EMBL" id="KAG2214925.1"/>
    </source>
</evidence>
<evidence type="ECO:0000256" key="5">
    <source>
        <dbReference type="PROSITE-ProRule" id="PRU00317"/>
    </source>
</evidence>
<evidence type="ECO:0000256" key="6">
    <source>
        <dbReference type="SAM" id="MobiDB-lite"/>
    </source>
</evidence>
<keyword evidence="8" id="KW-1185">Reference proteome</keyword>
<dbReference type="GO" id="GO:0030686">
    <property type="term" value="C:90S preribosome"/>
    <property type="evidence" value="ECO:0007669"/>
    <property type="project" value="TreeGrafter"/>
</dbReference>
<dbReference type="GO" id="GO:0003723">
    <property type="term" value="F:RNA binding"/>
    <property type="evidence" value="ECO:0007669"/>
    <property type="project" value="InterPro"/>
</dbReference>
<dbReference type="AlphaFoldDB" id="A0A8H7VC28"/>
<dbReference type="GO" id="GO:0000056">
    <property type="term" value="P:ribosomal small subunit export from nucleus"/>
    <property type="evidence" value="ECO:0007669"/>
    <property type="project" value="TreeGrafter"/>
</dbReference>
<dbReference type="Pfam" id="PF22493">
    <property type="entry name" value="PUF_NOP9"/>
    <property type="match status" value="1"/>
</dbReference>
<dbReference type="GO" id="GO:0005730">
    <property type="term" value="C:nucleolus"/>
    <property type="evidence" value="ECO:0007669"/>
    <property type="project" value="TreeGrafter"/>
</dbReference>
<evidence type="ECO:0000256" key="4">
    <source>
        <dbReference type="ARBA" id="ARBA00031929"/>
    </source>
</evidence>
<organism evidence="7 8">
    <name type="scientific">Circinella minor</name>
    <dbReference type="NCBI Taxonomy" id="1195481"/>
    <lineage>
        <taxon>Eukaryota</taxon>
        <taxon>Fungi</taxon>
        <taxon>Fungi incertae sedis</taxon>
        <taxon>Mucoromycota</taxon>
        <taxon>Mucoromycotina</taxon>
        <taxon>Mucoromycetes</taxon>
        <taxon>Mucorales</taxon>
        <taxon>Lichtheimiaceae</taxon>
        <taxon>Circinella</taxon>
    </lineage>
</organism>
<dbReference type="GO" id="GO:0000480">
    <property type="term" value="P:endonucleolytic cleavage in 5'-ETS of tricistronic rRNA transcript (SSU-rRNA, 5.8S rRNA, LSU-rRNA)"/>
    <property type="evidence" value="ECO:0007669"/>
    <property type="project" value="TreeGrafter"/>
</dbReference>
<gene>
    <name evidence="7" type="ORF">INT45_005655</name>
</gene>
<evidence type="ECO:0000256" key="3">
    <source>
        <dbReference type="ARBA" id="ARBA00030932"/>
    </source>
</evidence>
<keyword evidence="2" id="KW-0677">Repeat</keyword>
<dbReference type="OrthoDB" id="392571at2759"/>
<dbReference type="InterPro" id="IPR040000">
    <property type="entry name" value="NOP9"/>
</dbReference>
<dbReference type="Proteomes" id="UP000646827">
    <property type="component" value="Unassembled WGS sequence"/>
</dbReference>